<dbReference type="eggNOG" id="ENOG502S81G">
    <property type="taxonomic scope" value="Eukaryota"/>
</dbReference>
<dbReference type="OrthoDB" id="2386367at2759"/>
<evidence type="ECO:0000313" key="2">
    <source>
        <dbReference type="EMBL" id="EAR94028.2"/>
    </source>
</evidence>
<dbReference type="KEGG" id="tet:TTHERM_00227420"/>
<accession>Q23BU0</accession>
<dbReference type="Proteomes" id="UP000009168">
    <property type="component" value="Unassembled WGS sequence"/>
</dbReference>
<dbReference type="InParanoid" id="Q23BU0"/>
<dbReference type="RefSeq" id="XP_001014273.2">
    <property type="nucleotide sequence ID" value="XM_001014273.2"/>
</dbReference>
<keyword evidence="3" id="KW-1185">Reference proteome</keyword>
<feature type="coiled-coil region" evidence="1">
    <location>
        <begin position="930"/>
        <end position="1047"/>
    </location>
</feature>
<dbReference type="HOGENOM" id="CLU_248354_0_0_1"/>
<sequence length="1312" mass="155001">MSLLNPLLQSSVQDDPSFWLSSVVLSSQASYNSSYIEQNVFKTCFKPEEMLNQIEEKSILFGYAKNKDAILVLGSTGSGKSTTINFLMKKKMVLKLTSITHYIEDVGEIEVEEEQICTENNDGDDEEFKIGFKKESQTLILKAKQLEDSDFFICDTPGFKDSRGFEVELSNSICLINFIKQCKSICPILTINYNDLKSVRGASFKDILVSFSKFIETASMDKIRESLEQNSTPELKVLLISLVNGFNSKKAFILNPVEEDPKSYLPSSKFNINLSEDSLTKLKLYSEDVLSYVTKCTQQGFHIEKLIDVLDQYAMIKNITMVQNMIEKYDQCIQRVLNYAASTKRIAFKNLNQSKNLQQEINQRYINQIVICLEQTLKIDSYKNPHFQKYEFTYNSIIDEIKIVIQQLCYEITACFQNQIENINIQLIKSNIIKIEQLSNISQELHRFSYEIKHYTNQQFSNYEKEQSQFLEQSLTKESEIPVFEEKLAKIVQTFKQFNEIDTQLDIILLDSSKQQLLNKTMQKLNKYNQFLSDVSWIDEKLKTKCVQQTKDSMKKWVNKYFNYCIQGCDQSVYDQNFKYLDSFMVCFSKLKEIKGMIDNFKQIVDKCINNIYNQIVSYIYPIQSMIKQIITSKELPELSQLQDIEKYLIYKSKILKMINPYISVKQMDSINKEEDEMFENLINGKLSRENEIIIENDFEDFFRETFKKFQNLFKELSYFKLQKMVQKQNQEKEIIKWKNFTKIINQCQKECKQIMLIIGGGDSFNDIVQSISNTFYKLQDEYKDIKSNSEYLIDITQKYQLLEEFVDAFSNLEPLSNMRNQLITTQNPRQLIKITVENLQKEIKHNRFTEVKIFIEQLNKLSDEYSKDKLSKCREQLEQYQQEIINEINILVEQKTHNDDPIKETYKEVFIINFYRLVEYAKTELFEISEELQNNKDQIQLKVINLRLNKLEYISQKIEQYIQKLLSSEEYVKQKNQLEVQIKYLIQEIEENISKLEQIQKESNNYRPLSSFKSSENFEETIQRLNLLKEQDIQQYKKEVEVIETKVMYQLVDLINSFLNLNQEIRKSQVKQIIYYLKFKLYFSNKAKQEIDNALQDLENKINNFFNQQQIEFQKVETVSNLIAYHDLIELINQKSQNSKSYQFIEEKYQQQLNIAQLKNIYQFTIKNNPFIEFYKKQSYLFQVGDEKVVLNILDLELIEKAIISSVTSIKEQIKISFHQKNFNQLKENLQVLDKNQDTTFQGLDISEQLENIYNHLQIYIEPIITNVVYNSTDLDKETILNKITKQLPKLEGKTQDLISLIISQYISFLS</sequence>
<dbReference type="GeneID" id="7831281"/>
<proteinExistence type="predicted"/>
<dbReference type="InterPro" id="IPR027417">
    <property type="entry name" value="P-loop_NTPase"/>
</dbReference>
<protein>
    <submittedName>
        <fullName evidence="2">50S ribosome-binding GTPase</fullName>
    </submittedName>
</protein>
<dbReference type="SUPFAM" id="SSF52540">
    <property type="entry name" value="P-loop containing nucleoside triphosphate hydrolases"/>
    <property type="match status" value="1"/>
</dbReference>
<evidence type="ECO:0000256" key="1">
    <source>
        <dbReference type="SAM" id="Coils"/>
    </source>
</evidence>
<gene>
    <name evidence="2" type="ORF">TTHERM_00227420</name>
</gene>
<dbReference type="EMBL" id="GG662718">
    <property type="protein sequence ID" value="EAR94028.2"/>
    <property type="molecule type" value="Genomic_DNA"/>
</dbReference>
<dbReference type="CDD" id="cd00882">
    <property type="entry name" value="Ras_like_GTPase"/>
    <property type="match status" value="1"/>
</dbReference>
<organism evidence="2 3">
    <name type="scientific">Tetrahymena thermophila (strain SB210)</name>
    <dbReference type="NCBI Taxonomy" id="312017"/>
    <lineage>
        <taxon>Eukaryota</taxon>
        <taxon>Sar</taxon>
        <taxon>Alveolata</taxon>
        <taxon>Ciliophora</taxon>
        <taxon>Intramacronucleata</taxon>
        <taxon>Oligohymenophorea</taxon>
        <taxon>Hymenostomatida</taxon>
        <taxon>Tetrahymenina</taxon>
        <taxon>Tetrahymenidae</taxon>
        <taxon>Tetrahymena</taxon>
    </lineage>
</organism>
<reference evidence="3" key="1">
    <citation type="journal article" date="2006" name="PLoS Biol.">
        <title>Macronuclear genome sequence of the ciliate Tetrahymena thermophila, a model eukaryote.</title>
        <authorList>
            <person name="Eisen J.A."/>
            <person name="Coyne R.S."/>
            <person name="Wu M."/>
            <person name="Wu D."/>
            <person name="Thiagarajan M."/>
            <person name="Wortman J.R."/>
            <person name="Badger J.H."/>
            <person name="Ren Q."/>
            <person name="Amedeo P."/>
            <person name="Jones K.M."/>
            <person name="Tallon L.J."/>
            <person name="Delcher A.L."/>
            <person name="Salzberg S.L."/>
            <person name="Silva J.C."/>
            <person name="Haas B.J."/>
            <person name="Majoros W.H."/>
            <person name="Farzad M."/>
            <person name="Carlton J.M."/>
            <person name="Smith R.K. Jr."/>
            <person name="Garg J."/>
            <person name="Pearlman R.E."/>
            <person name="Karrer K.M."/>
            <person name="Sun L."/>
            <person name="Manning G."/>
            <person name="Elde N.C."/>
            <person name="Turkewitz A.P."/>
            <person name="Asai D.J."/>
            <person name="Wilkes D.E."/>
            <person name="Wang Y."/>
            <person name="Cai H."/>
            <person name="Collins K."/>
            <person name="Stewart B.A."/>
            <person name="Lee S.R."/>
            <person name="Wilamowska K."/>
            <person name="Weinberg Z."/>
            <person name="Ruzzo W.L."/>
            <person name="Wloga D."/>
            <person name="Gaertig J."/>
            <person name="Frankel J."/>
            <person name="Tsao C.-C."/>
            <person name="Gorovsky M.A."/>
            <person name="Keeling P.J."/>
            <person name="Waller R.F."/>
            <person name="Patron N.J."/>
            <person name="Cherry J.M."/>
            <person name="Stover N.A."/>
            <person name="Krieger C.J."/>
            <person name="del Toro C."/>
            <person name="Ryder H.F."/>
            <person name="Williamson S.C."/>
            <person name="Barbeau R.A."/>
            <person name="Hamilton E.P."/>
            <person name="Orias E."/>
        </authorList>
    </citation>
    <scope>NUCLEOTIDE SEQUENCE [LARGE SCALE GENOMIC DNA]</scope>
    <source>
        <strain evidence="3">SB210</strain>
    </source>
</reference>
<dbReference type="Gene3D" id="3.40.50.300">
    <property type="entry name" value="P-loop containing nucleotide triphosphate hydrolases"/>
    <property type="match status" value="1"/>
</dbReference>
<evidence type="ECO:0000313" key="3">
    <source>
        <dbReference type="Proteomes" id="UP000009168"/>
    </source>
</evidence>
<keyword evidence="1" id="KW-0175">Coiled coil</keyword>
<name>Q23BU0_TETTS</name>